<dbReference type="GO" id="GO:0006355">
    <property type="term" value="P:regulation of DNA-templated transcription"/>
    <property type="evidence" value="ECO:0007669"/>
    <property type="project" value="InterPro"/>
</dbReference>
<dbReference type="InterPro" id="IPR036388">
    <property type="entry name" value="WH-like_DNA-bd_sf"/>
</dbReference>
<dbReference type="PROSITE" id="PS00622">
    <property type="entry name" value="HTH_LUXR_1"/>
    <property type="match status" value="1"/>
</dbReference>
<keyword evidence="2" id="KW-0238">DNA-binding</keyword>
<dbReference type="SUPFAM" id="SSF52540">
    <property type="entry name" value="P-loop containing nucleoside triphosphate hydrolases"/>
    <property type="match status" value="1"/>
</dbReference>
<comment type="caution">
    <text evidence="6">The sequence shown here is derived from an EMBL/GenBank/DDBJ whole genome shotgun (WGS) entry which is preliminary data.</text>
</comment>
<organism evidence="6 7">
    <name type="scientific">Mycobacterium gordonae</name>
    <dbReference type="NCBI Taxonomy" id="1778"/>
    <lineage>
        <taxon>Bacteria</taxon>
        <taxon>Bacillati</taxon>
        <taxon>Actinomycetota</taxon>
        <taxon>Actinomycetes</taxon>
        <taxon>Mycobacteriales</taxon>
        <taxon>Mycobacteriaceae</taxon>
        <taxon>Mycobacterium</taxon>
    </lineage>
</organism>
<reference evidence="6 7" key="1">
    <citation type="submission" date="2015-10" db="EMBL/GenBank/DDBJ databases">
        <title>Mycobacterium gordonae draft genome assembly.</title>
        <authorList>
            <person name="Ustinova V."/>
            <person name="Smirnova T."/>
            <person name="Blagodatskikh K."/>
            <person name="Varlamov D."/>
            <person name="Larionova E."/>
            <person name="Chernousova L."/>
        </authorList>
    </citation>
    <scope>NUCLEOTIDE SEQUENCE [LARGE SCALE GENOMIC DNA]</scope>
    <source>
        <strain evidence="6 7">CTRI 14-8773</strain>
    </source>
</reference>
<dbReference type="PROSITE" id="PS50125">
    <property type="entry name" value="GUANYLATE_CYCLASE_2"/>
    <property type="match status" value="1"/>
</dbReference>
<dbReference type="PANTHER" id="PTHR47691">
    <property type="entry name" value="REGULATOR-RELATED"/>
    <property type="match status" value="1"/>
</dbReference>
<dbReference type="Gene3D" id="3.30.70.1230">
    <property type="entry name" value="Nucleotide cyclase"/>
    <property type="match status" value="2"/>
</dbReference>
<dbReference type="Gene3D" id="1.25.40.10">
    <property type="entry name" value="Tetratricopeptide repeat domain"/>
    <property type="match status" value="2"/>
</dbReference>
<dbReference type="GO" id="GO:0009190">
    <property type="term" value="P:cyclic nucleotide biosynthetic process"/>
    <property type="evidence" value="ECO:0007669"/>
    <property type="project" value="InterPro"/>
</dbReference>
<evidence type="ECO:0000313" key="7">
    <source>
        <dbReference type="Proteomes" id="UP000051677"/>
    </source>
</evidence>
<evidence type="ECO:0000259" key="4">
    <source>
        <dbReference type="PROSITE" id="PS50043"/>
    </source>
</evidence>
<dbReference type="PRINTS" id="PR00364">
    <property type="entry name" value="DISEASERSIST"/>
</dbReference>
<evidence type="ECO:0000313" key="6">
    <source>
        <dbReference type="EMBL" id="KQH76540.1"/>
    </source>
</evidence>
<dbReference type="AlphaFoldDB" id="A0A0Q2X5F2"/>
<dbReference type="CDD" id="cd06170">
    <property type="entry name" value="LuxR_C_like"/>
    <property type="match status" value="1"/>
</dbReference>
<dbReference type="InterPro" id="IPR016032">
    <property type="entry name" value="Sig_transdc_resp-reg_C-effctor"/>
</dbReference>
<protein>
    <recommendedName>
        <fullName evidence="8">Transcriptional regulator</fullName>
    </recommendedName>
</protein>
<dbReference type="GO" id="GO:0003677">
    <property type="term" value="F:DNA binding"/>
    <property type="evidence" value="ECO:0007669"/>
    <property type="project" value="UniProtKB-KW"/>
</dbReference>
<dbReference type="EMBL" id="LKTM01000350">
    <property type="protein sequence ID" value="KQH76540.1"/>
    <property type="molecule type" value="Genomic_DNA"/>
</dbReference>
<evidence type="ECO:0008006" key="8">
    <source>
        <dbReference type="Google" id="ProtNLM"/>
    </source>
</evidence>
<sequence>MSELPTGTVTLLLADVEGSSGLWQNQPAEMSEAVARLDTTLSRLVDAHHGVRPVEQGEGDSFVIAFARASDAAACALALQRSPLAPLRLRIGLHTGEIQLRDAANYMGPTINRAARVRDLAHGGQTVLTAATEHLVVDNLPQGAWLTDLGTHQLRDIARPERIMQLCDPDSRVDFPPLRSPNNAPAQTVPVPLTSFVGRKSQIAELAGILGEHRLVTLTGAGGVGKTRLAIQLAKHYRSGNGNSVYYVDLAPIADPELVEAAVAQALGLHSQPGRSIVDAVAARIADQEAMVVLDNCEHVLQAAAAVAAALLGRCAGVRLVATSREPLRTAAEVNWQVPSLALADEAMELFTDRARYVRADFTLADGNVEAVAEICRRLDGMPLAIELAAARIRALSAADIRDSLQDRFQLLTGGAHTAVRRQQTLLASVDWSHSMLTDTESVLFRRIGVFAGGFDLDAAVAVCGGEGVQRYQVLDQLTLLVDKSLVQADNIAERARYRMLETIRDYAVEKLSESGEADTVRRRHRDHYTALAVELDRPARNDFRRSVARTEADIDNLRAAFAHCCDSDDHAAALALASSLLPVWQGRGRLREGLSWFGSVLGDDRFDPDDVDPAIYARAVADHAVLDSFTAAIDSGGMVQRAIATARERGDPALLARTLAAAGCIVGLDFDTAATYFAEAIDLARQTGDDWRLSQILGRQAYLAAMAGDPVAARAIGGEGADLADALHDWSNAHTCRWAMGMAQMFRADLDGAIDTFRRLRTECESDNDVVGMMLCLVSQGCALVYRGDVAEARSVGREAVTTAAELDDMLERTAETVLAMVAVADGDIANSRRLGAKVWELPAVQRGTVAVTTIALCAHIDGDLDRAQQLADEAVATMSGWHQLFALSIRAYVAAGRGDREQARRDARQALSIAADKQCRLAVPATLELLARLAVDAGSHAEAARLLGAADAMRTRAGEYRFPVYQDGYPALLTTCRNELGEKDFETSWADGAALSADEVIGYALRGHGERKRPATGWASLTPTELDVARLVSAGLTNKDIAERLFVSPRTVQAHLTHMYTKLGFTSRVQLAQQAVRQA</sequence>
<evidence type="ECO:0000256" key="1">
    <source>
        <dbReference type="ARBA" id="ARBA00023015"/>
    </source>
</evidence>
<dbReference type="GO" id="GO:0004016">
    <property type="term" value="F:adenylate cyclase activity"/>
    <property type="evidence" value="ECO:0007669"/>
    <property type="project" value="UniProtKB-ARBA"/>
</dbReference>
<dbReference type="Gene3D" id="1.10.10.10">
    <property type="entry name" value="Winged helix-like DNA-binding domain superfamily/Winged helix DNA-binding domain"/>
    <property type="match status" value="1"/>
</dbReference>
<dbReference type="SMART" id="SM00421">
    <property type="entry name" value="HTH_LUXR"/>
    <property type="match status" value="1"/>
</dbReference>
<dbReference type="CDD" id="cd07302">
    <property type="entry name" value="CHD"/>
    <property type="match status" value="1"/>
</dbReference>
<dbReference type="SUPFAM" id="SSF48452">
    <property type="entry name" value="TPR-like"/>
    <property type="match status" value="2"/>
</dbReference>
<evidence type="ECO:0000256" key="3">
    <source>
        <dbReference type="ARBA" id="ARBA00023163"/>
    </source>
</evidence>
<keyword evidence="1" id="KW-0805">Transcription regulation</keyword>
<dbReference type="InterPro" id="IPR011990">
    <property type="entry name" value="TPR-like_helical_dom_sf"/>
</dbReference>
<dbReference type="InterPro" id="IPR027417">
    <property type="entry name" value="P-loop_NTPase"/>
</dbReference>
<feature type="domain" description="HTH luxR-type" evidence="4">
    <location>
        <begin position="1016"/>
        <end position="1081"/>
    </location>
</feature>
<feature type="domain" description="Guanylate cyclase" evidence="5">
    <location>
        <begin position="10"/>
        <end position="118"/>
    </location>
</feature>
<dbReference type="STRING" id="1778.A9W97_24795"/>
<dbReference type="InterPro" id="IPR000792">
    <property type="entry name" value="Tscrpt_reg_LuxR_C"/>
</dbReference>
<dbReference type="SUPFAM" id="SSF46894">
    <property type="entry name" value="C-terminal effector domain of the bipartite response regulators"/>
    <property type="match status" value="1"/>
</dbReference>
<dbReference type="GO" id="GO:0035556">
    <property type="term" value="P:intracellular signal transduction"/>
    <property type="evidence" value="ECO:0007669"/>
    <property type="project" value="InterPro"/>
</dbReference>
<dbReference type="InterPro" id="IPR001054">
    <property type="entry name" value="A/G_cyclase"/>
</dbReference>
<evidence type="ECO:0000259" key="5">
    <source>
        <dbReference type="PROSITE" id="PS50125"/>
    </source>
</evidence>
<dbReference type="SUPFAM" id="SSF55073">
    <property type="entry name" value="Nucleotide cyclase"/>
    <property type="match status" value="1"/>
</dbReference>
<dbReference type="InterPro" id="IPR058852">
    <property type="entry name" value="HTH_77"/>
</dbReference>
<accession>A0A0Q2X5F2</accession>
<dbReference type="PRINTS" id="PR00038">
    <property type="entry name" value="HTHLUXR"/>
</dbReference>
<dbReference type="Gene3D" id="3.40.50.300">
    <property type="entry name" value="P-loop containing nucleotide triphosphate hydrolases"/>
    <property type="match status" value="1"/>
</dbReference>
<dbReference type="Proteomes" id="UP000051677">
    <property type="component" value="Unassembled WGS sequence"/>
</dbReference>
<dbReference type="InterPro" id="IPR029787">
    <property type="entry name" value="Nucleotide_cyclase"/>
</dbReference>
<dbReference type="PANTHER" id="PTHR47691:SF3">
    <property type="entry name" value="HTH-TYPE TRANSCRIPTIONAL REGULATOR RV0890C-RELATED"/>
    <property type="match status" value="1"/>
</dbReference>
<dbReference type="Pfam" id="PF00211">
    <property type="entry name" value="Guanylate_cyc"/>
    <property type="match status" value="1"/>
</dbReference>
<dbReference type="Pfam" id="PF25872">
    <property type="entry name" value="HTH_77"/>
    <property type="match status" value="1"/>
</dbReference>
<evidence type="ECO:0000256" key="2">
    <source>
        <dbReference type="ARBA" id="ARBA00023125"/>
    </source>
</evidence>
<keyword evidence="3" id="KW-0804">Transcription</keyword>
<dbReference type="Pfam" id="PF00196">
    <property type="entry name" value="GerE"/>
    <property type="match status" value="1"/>
</dbReference>
<gene>
    <name evidence="6" type="ORF">AO501_27550</name>
</gene>
<proteinExistence type="predicted"/>
<dbReference type="FunFam" id="1.10.10.10:FF:000553">
    <property type="entry name" value="Transcriptional regulator, LuxR family"/>
    <property type="match status" value="1"/>
</dbReference>
<name>A0A0Q2X5F2_MYCGO</name>
<dbReference type="PROSITE" id="PS50043">
    <property type="entry name" value="HTH_LUXR_2"/>
    <property type="match status" value="1"/>
</dbReference>